<sequence>MRARGIGLTWNPLIHWTRADVLDYVRSRGDVLHAAYRIFGSSRVSCAFCVLSSQADLQAAASCADNAAIYRELVELEIRSTFPFQSNRWLGDVASDLLDGPTRSAARAPVLGSIMSRLPGVCVASAHGFYGDAPGSTWRPSNS</sequence>
<name>A0A246J8K9_9BURK</name>
<proteinExistence type="predicted"/>
<accession>A0A246J8K9</accession>
<organism evidence="1 2">
    <name type="scientific">Roseateles aquatilis</name>
    <dbReference type="NCBI Taxonomy" id="431061"/>
    <lineage>
        <taxon>Bacteria</taxon>
        <taxon>Pseudomonadati</taxon>
        <taxon>Pseudomonadota</taxon>
        <taxon>Betaproteobacteria</taxon>
        <taxon>Burkholderiales</taxon>
        <taxon>Sphaerotilaceae</taxon>
        <taxon>Roseateles</taxon>
    </lineage>
</organism>
<dbReference type="AlphaFoldDB" id="A0A246J8K9"/>
<dbReference type="EMBL" id="NIOF01000006">
    <property type="protein sequence ID" value="OWQ88911.1"/>
    <property type="molecule type" value="Genomic_DNA"/>
</dbReference>
<dbReference type="Proteomes" id="UP000197468">
    <property type="component" value="Unassembled WGS sequence"/>
</dbReference>
<comment type="caution">
    <text evidence="1">The sequence shown here is derived from an EMBL/GenBank/DDBJ whole genome shotgun (WGS) entry which is preliminary data.</text>
</comment>
<dbReference type="OrthoDB" id="7574889at2"/>
<keyword evidence="2" id="KW-1185">Reference proteome</keyword>
<dbReference type="Gene3D" id="3.40.50.620">
    <property type="entry name" value="HUPs"/>
    <property type="match status" value="1"/>
</dbReference>
<evidence type="ECO:0008006" key="3">
    <source>
        <dbReference type="Google" id="ProtNLM"/>
    </source>
</evidence>
<evidence type="ECO:0000313" key="1">
    <source>
        <dbReference type="EMBL" id="OWQ88911.1"/>
    </source>
</evidence>
<protein>
    <recommendedName>
        <fullName evidence="3">Phosphoadenosine phosphosulphate reductase domain-containing protein</fullName>
    </recommendedName>
</protein>
<dbReference type="RefSeq" id="WP_088385798.1">
    <property type="nucleotide sequence ID" value="NZ_NIOF01000006.1"/>
</dbReference>
<reference evidence="1 2" key="1">
    <citation type="journal article" date="2008" name="Int. J. Syst. Evol. Microbiol.">
        <title>Description of Roseateles aquatilis sp. nov. and Roseateles terrae sp. nov., in the class Betaproteobacteria, and emended description of the genus Roseateles.</title>
        <authorList>
            <person name="Gomila M."/>
            <person name="Bowien B."/>
            <person name="Falsen E."/>
            <person name="Moore E.R."/>
            <person name="Lalucat J."/>
        </authorList>
    </citation>
    <scope>NUCLEOTIDE SEQUENCE [LARGE SCALE GENOMIC DNA]</scope>
    <source>
        <strain evidence="1 2">CCUG 48205</strain>
    </source>
</reference>
<dbReference type="InterPro" id="IPR014729">
    <property type="entry name" value="Rossmann-like_a/b/a_fold"/>
</dbReference>
<evidence type="ECO:0000313" key="2">
    <source>
        <dbReference type="Proteomes" id="UP000197468"/>
    </source>
</evidence>
<gene>
    <name evidence="1" type="ORF">CDN99_15685</name>
</gene>